<feature type="domain" description="HTH araC/xylS-type" evidence="4">
    <location>
        <begin position="160"/>
        <end position="265"/>
    </location>
</feature>
<dbReference type="PANTHER" id="PTHR46796">
    <property type="entry name" value="HTH-TYPE TRANSCRIPTIONAL ACTIVATOR RHAS-RELATED"/>
    <property type="match status" value="1"/>
</dbReference>
<dbReference type="Pfam" id="PF12833">
    <property type="entry name" value="HTH_18"/>
    <property type="match status" value="1"/>
</dbReference>
<dbReference type="eggNOG" id="COG2207">
    <property type="taxonomic scope" value="Bacteria"/>
</dbReference>
<dbReference type="SUPFAM" id="SSF46689">
    <property type="entry name" value="Homeodomain-like"/>
    <property type="match status" value="1"/>
</dbReference>
<evidence type="ECO:0000256" key="3">
    <source>
        <dbReference type="ARBA" id="ARBA00023163"/>
    </source>
</evidence>
<evidence type="ECO:0000256" key="1">
    <source>
        <dbReference type="ARBA" id="ARBA00023015"/>
    </source>
</evidence>
<accession>A0A081NX71</accession>
<keyword evidence="3" id="KW-0804">Transcription</keyword>
<comment type="caution">
    <text evidence="5">The sequence shown here is derived from an EMBL/GenBank/DDBJ whole genome shotgun (WGS) entry which is preliminary data.</text>
</comment>
<dbReference type="Proteomes" id="UP000028123">
    <property type="component" value="Unassembled WGS sequence"/>
</dbReference>
<dbReference type="EMBL" id="JNVM01000027">
    <property type="protein sequence ID" value="KEQ23044.1"/>
    <property type="molecule type" value="Genomic_DNA"/>
</dbReference>
<dbReference type="Pfam" id="PF20240">
    <property type="entry name" value="DUF6597"/>
    <property type="match status" value="1"/>
</dbReference>
<dbReference type="InterPro" id="IPR009057">
    <property type="entry name" value="Homeodomain-like_sf"/>
</dbReference>
<dbReference type="InterPro" id="IPR018060">
    <property type="entry name" value="HTH_AraC"/>
</dbReference>
<dbReference type="OrthoDB" id="323290at2"/>
<dbReference type="GO" id="GO:0003700">
    <property type="term" value="F:DNA-binding transcription factor activity"/>
    <property type="evidence" value="ECO:0007669"/>
    <property type="project" value="InterPro"/>
</dbReference>
<dbReference type="InterPro" id="IPR050204">
    <property type="entry name" value="AraC_XylS_family_regulators"/>
</dbReference>
<evidence type="ECO:0000313" key="6">
    <source>
        <dbReference type="Proteomes" id="UP000028123"/>
    </source>
</evidence>
<gene>
    <name evidence="5" type="ORF">ET33_18835</name>
</gene>
<keyword evidence="2" id="KW-0238">DNA-binding</keyword>
<evidence type="ECO:0000313" key="5">
    <source>
        <dbReference type="EMBL" id="KEQ23044.1"/>
    </source>
</evidence>
<dbReference type="PROSITE" id="PS01124">
    <property type="entry name" value="HTH_ARAC_FAMILY_2"/>
    <property type="match status" value="1"/>
</dbReference>
<dbReference type="GO" id="GO:0043565">
    <property type="term" value="F:sequence-specific DNA binding"/>
    <property type="evidence" value="ECO:0007669"/>
    <property type="project" value="InterPro"/>
</dbReference>
<keyword evidence="1" id="KW-0805">Transcription regulation</keyword>
<sequence length="269" mass="30925">MHRTADETPRGILHPKTGEKKFVLSRFQPSAELGLFVQHYWIVKWDLRGEAPYRQTVLTHPNINLVFEPELTRIYGVASTTSSHLLQDQGWVLGLKFKPGGFYPFLNEPVSRLTDSSVSFREVFGMDSGPLEKEIFAQEEIEPALSRVETFLGERLPAPDDNVSFVSDIVSRIQDDRAIVKVDDAVRQTGVHKRTLQRLFDRYVGVSPKWVIRRYRLHEAAEQMHHGSIPDWSQLSVALGYYDQSHFIRDFRSIVGPSPEQYIRKHHSG</sequence>
<dbReference type="AlphaFoldDB" id="A0A081NX71"/>
<dbReference type="SMART" id="SM00342">
    <property type="entry name" value="HTH_ARAC"/>
    <property type="match status" value="1"/>
</dbReference>
<dbReference type="RefSeq" id="WP_036689853.1">
    <property type="nucleotide sequence ID" value="NZ_JNVM01000027.1"/>
</dbReference>
<protein>
    <submittedName>
        <fullName evidence="5">Transcriptional regulator</fullName>
    </submittedName>
</protein>
<evidence type="ECO:0000259" key="4">
    <source>
        <dbReference type="PROSITE" id="PS01124"/>
    </source>
</evidence>
<dbReference type="InterPro" id="IPR046532">
    <property type="entry name" value="DUF6597"/>
</dbReference>
<dbReference type="Gene3D" id="1.10.10.60">
    <property type="entry name" value="Homeodomain-like"/>
    <property type="match status" value="1"/>
</dbReference>
<keyword evidence="6" id="KW-1185">Reference proteome</keyword>
<evidence type="ECO:0000256" key="2">
    <source>
        <dbReference type="ARBA" id="ARBA00023125"/>
    </source>
</evidence>
<proteinExistence type="predicted"/>
<name>A0A081NX71_9BACL</name>
<reference evidence="5 6" key="1">
    <citation type="submission" date="2014-06" db="EMBL/GenBank/DDBJ databases">
        <title>Draft genome sequence of Paenibacillus sp. MSt1.</title>
        <authorList>
            <person name="Aw Y.K."/>
            <person name="Ong K.S."/>
            <person name="Gan H.M."/>
            <person name="Lee S.M."/>
        </authorList>
    </citation>
    <scope>NUCLEOTIDE SEQUENCE [LARGE SCALE GENOMIC DNA]</scope>
    <source>
        <strain evidence="5 6">MSt1</strain>
    </source>
</reference>
<organism evidence="5 6">
    <name type="scientific">Paenibacillus tyrfis</name>
    <dbReference type="NCBI Taxonomy" id="1501230"/>
    <lineage>
        <taxon>Bacteria</taxon>
        <taxon>Bacillati</taxon>
        <taxon>Bacillota</taxon>
        <taxon>Bacilli</taxon>
        <taxon>Bacillales</taxon>
        <taxon>Paenibacillaceae</taxon>
        <taxon>Paenibacillus</taxon>
    </lineage>
</organism>